<evidence type="ECO:0000313" key="3">
    <source>
        <dbReference type="Proteomes" id="UP000236728"/>
    </source>
</evidence>
<reference evidence="2 3" key="1">
    <citation type="submission" date="2016-10" db="EMBL/GenBank/DDBJ databases">
        <authorList>
            <person name="de Groot N.N."/>
        </authorList>
    </citation>
    <scope>NUCLEOTIDE SEQUENCE [LARGE SCALE GENOMIC DNA]</scope>
    <source>
        <strain evidence="2 3">DSM 22489</strain>
    </source>
</reference>
<feature type="transmembrane region" description="Helical" evidence="1">
    <location>
        <begin position="146"/>
        <end position="163"/>
    </location>
</feature>
<dbReference type="AlphaFoldDB" id="A0A1H5ULS9"/>
<evidence type="ECO:0008006" key="4">
    <source>
        <dbReference type="Google" id="ProtNLM"/>
    </source>
</evidence>
<keyword evidence="1" id="KW-0472">Membrane</keyword>
<feature type="transmembrane region" description="Helical" evidence="1">
    <location>
        <begin position="320"/>
        <end position="342"/>
    </location>
</feature>
<feature type="transmembrane region" description="Helical" evidence="1">
    <location>
        <begin position="80"/>
        <end position="105"/>
    </location>
</feature>
<evidence type="ECO:0000256" key="1">
    <source>
        <dbReference type="SAM" id="Phobius"/>
    </source>
</evidence>
<gene>
    <name evidence="2" type="ORF">SAMN05421819_1086</name>
</gene>
<evidence type="ECO:0000313" key="2">
    <source>
        <dbReference type="EMBL" id="SEF76012.1"/>
    </source>
</evidence>
<name>A0A1H5ULS9_9BACT</name>
<keyword evidence="3" id="KW-1185">Reference proteome</keyword>
<dbReference type="Proteomes" id="UP000236728">
    <property type="component" value="Unassembled WGS sequence"/>
</dbReference>
<protein>
    <recommendedName>
        <fullName evidence="4">Glycosyltransferase RgtA/B/C/D-like domain-containing protein</fullName>
    </recommendedName>
</protein>
<feature type="transmembrane region" description="Helical" evidence="1">
    <location>
        <begin position="117"/>
        <end position="134"/>
    </location>
</feature>
<proteinExistence type="predicted"/>
<feature type="transmembrane region" description="Helical" evidence="1">
    <location>
        <begin position="12"/>
        <end position="34"/>
    </location>
</feature>
<dbReference type="RefSeq" id="WP_235011368.1">
    <property type="nucleotide sequence ID" value="NZ_FNVA01000001.1"/>
</dbReference>
<keyword evidence="1" id="KW-0812">Transmembrane</keyword>
<accession>A0A1H5ULS9</accession>
<keyword evidence="1" id="KW-1133">Transmembrane helix</keyword>
<dbReference type="EMBL" id="FNVA01000001">
    <property type="protein sequence ID" value="SEF76012.1"/>
    <property type="molecule type" value="Genomic_DNA"/>
</dbReference>
<feature type="transmembrane region" description="Helical" evidence="1">
    <location>
        <begin position="175"/>
        <end position="203"/>
    </location>
</feature>
<sequence>MNTGHPGRNLTLTLMALVVGAAMMTALLALVPAAGHDQLWFLLMAKRWLGGARLYGPEVFDSNPPMVVWLSAIPVQLSELLPVATTLVAKLLVILLDLVVAILALRALEVSVKKTSWNARLWLAFGFIVIFGAAEARDFGQRDALTALLLLPYVLMAAAWLPGKSAGKKFWALRVCAVLLATLGVCLKVQLAVVPLVVEAVLLLRSLRRAGARAAWLLRPEPWLLVASGAGYVYAIRSLTPLYFTHSLPLNLLTYWAIGHLTPVELFVEAVEMHVLLAMALGSVRLEHKRQARFAPAITMLTVAGLAATVAYYVQGTGWYYQQLPAISFFAGAVVLQLLGLAERLQAARHGRVAARGAIEVRADVPAAFPVGAAALVLLAGVLTIHFAGFGFTRSGFNAGHTFQITQPDPSFFAKLAPGTPVAILTTSVDDAMMPVERYQLEWAQHMNNLWLLPALLRVSYPQPGDWPVPKRHQMNDAQREQLYLEITSSEAFDLNRWKPQVVLVARCHDSELHCQVLEDRHDSLISFLLTSEQFADEWRHYHYTRSIGLYDEYVRQF</sequence>
<feature type="transmembrane region" description="Helical" evidence="1">
    <location>
        <begin position="294"/>
        <end position="314"/>
    </location>
</feature>
<organism evidence="2 3">
    <name type="scientific">Bryocella elongata</name>
    <dbReference type="NCBI Taxonomy" id="863522"/>
    <lineage>
        <taxon>Bacteria</taxon>
        <taxon>Pseudomonadati</taxon>
        <taxon>Acidobacteriota</taxon>
        <taxon>Terriglobia</taxon>
        <taxon>Terriglobales</taxon>
        <taxon>Acidobacteriaceae</taxon>
        <taxon>Bryocella</taxon>
    </lineage>
</organism>
<feature type="transmembrane region" description="Helical" evidence="1">
    <location>
        <begin position="363"/>
        <end position="388"/>
    </location>
</feature>